<feature type="region of interest" description="Disordered" evidence="8">
    <location>
        <begin position="153"/>
        <end position="203"/>
    </location>
</feature>
<evidence type="ECO:0000256" key="4">
    <source>
        <dbReference type="ARBA" id="ARBA00023015"/>
    </source>
</evidence>
<dbReference type="Pfam" id="PF17075">
    <property type="entry name" value="RRT14"/>
    <property type="match status" value="1"/>
</dbReference>
<dbReference type="OrthoDB" id="4069371at2759"/>
<evidence type="ECO:0000256" key="7">
    <source>
        <dbReference type="RuleBase" id="RU362137"/>
    </source>
</evidence>
<feature type="compositionally biased region" description="Basic and acidic residues" evidence="8">
    <location>
        <begin position="167"/>
        <end position="181"/>
    </location>
</feature>
<dbReference type="GO" id="GO:0005730">
    <property type="term" value="C:nucleolus"/>
    <property type="evidence" value="ECO:0007669"/>
    <property type="project" value="UniProtKB-SubCell"/>
</dbReference>
<evidence type="ECO:0000256" key="1">
    <source>
        <dbReference type="ARBA" id="ARBA00002711"/>
    </source>
</evidence>
<dbReference type="Proteomes" id="UP000510647">
    <property type="component" value="Chromosome 2"/>
</dbReference>
<keyword evidence="4 7" id="KW-0805">Transcription regulation</keyword>
<sequence length="203" mass="23017">MSANGQLQATVAVNELLGALLPGAKKIVVSDAGESQVRGNHKGSKAKMIDRNLKRMVELRERDEVSLKKRQKRLKIRAIKANRASREKTEQAAKLKVLEEHRKCGNLSAKERKYLNKLAERNAKKVGAWELEEEDREELRELQQRIISQISIDRSKRGQTRRKKIKAFREEIKPGAADRRYPGLTPGLAPVGLSDEEESSDED</sequence>
<feature type="compositionally biased region" description="Basic residues" evidence="8">
    <location>
        <begin position="157"/>
        <end position="166"/>
    </location>
</feature>
<keyword evidence="10" id="KW-1185">Reference proteome</keyword>
<gene>
    <name evidence="7" type="primary">RRT14</name>
    <name evidence="9" type="ORF">HG537_0B02900</name>
</gene>
<protein>
    <recommendedName>
        <fullName evidence="7">Regulator of rDNA transcription 14</fullName>
    </recommendedName>
</protein>
<comment type="function">
    <text evidence="1 7">Involved in ribosome biogenesis, probably through modulation of rDNA transcription.</text>
</comment>
<evidence type="ECO:0000313" key="10">
    <source>
        <dbReference type="Proteomes" id="UP000510647"/>
    </source>
</evidence>
<organism evidence="9 10">
    <name type="scientific">Torulaspora globosa</name>
    <dbReference type="NCBI Taxonomy" id="48254"/>
    <lineage>
        <taxon>Eukaryota</taxon>
        <taxon>Fungi</taxon>
        <taxon>Dikarya</taxon>
        <taxon>Ascomycota</taxon>
        <taxon>Saccharomycotina</taxon>
        <taxon>Saccharomycetes</taxon>
        <taxon>Saccharomycetales</taxon>
        <taxon>Saccharomycetaceae</taxon>
        <taxon>Torulaspora</taxon>
    </lineage>
</organism>
<dbReference type="InterPro" id="IPR031404">
    <property type="entry name" value="Rrt14"/>
</dbReference>
<proteinExistence type="inferred from homology"/>
<comment type="similarity">
    <text evidence="3 7">Belongs to the RRT14 family.</text>
</comment>
<evidence type="ECO:0000256" key="5">
    <source>
        <dbReference type="ARBA" id="ARBA00023163"/>
    </source>
</evidence>
<evidence type="ECO:0000256" key="2">
    <source>
        <dbReference type="ARBA" id="ARBA00004604"/>
    </source>
</evidence>
<comment type="subcellular location">
    <subcellularLocation>
        <location evidence="2 7">Nucleus</location>
        <location evidence="2 7">Nucleolus</location>
    </subcellularLocation>
</comment>
<evidence type="ECO:0000256" key="8">
    <source>
        <dbReference type="SAM" id="MobiDB-lite"/>
    </source>
</evidence>
<evidence type="ECO:0000256" key="6">
    <source>
        <dbReference type="ARBA" id="ARBA00023242"/>
    </source>
</evidence>
<evidence type="ECO:0000256" key="3">
    <source>
        <dbReference type="ARBA" id="ARBA00007142"/>
    </source>
</evidence>
<reference evidence="9 10" key="1">
    <citation type="submission" date="2020-06" db="EMBL/GenBank/DDBJ databases">
        <title>The yeast mating-type switching endonuclease HO is a domesticated member of an unorthodox homing genetic element family.</title>
        <authorList>
            <person name="Coughlan A.Y."/>
            <person name="Lombardi L."/>
            <person name="Braun-Galleani S."/>
            <person name="Martos A.R."/>
            <person name="Galeote V."/>
            <person name="Bigey F."/>
            <person name="Dequin S."/>
            <person name="Byrne K.P."/>
            <person name="Wolfe K.H."/>
        </authorList>
    </citation>
    <scope>NUCLEOTIDE SEQUENCE [LARGE SCALE GENOMIC DNA]</scope>
    <source>
        <strain evidence="9 10">CBS2947</strain>
    </source>
</reference>
<accession>A0A7H9HNS0</accession>
<keyword evidence="5 7" id="KW-0804">Transcription</keyword>
<dbReference type="EMBL" id="CP059268">
    <property type="protein sequence ID" value="QLQ78943.1"/>
    <property type="molecule type" value="Genomic_DNA"/>
</dbReference>
<feature type="compositionally biased region" description="Acidic residues" evidence="8">
    <location>
        <begin position="194"/>
        <end position="203"/>
    </location>
</feature>
<dbReference type="AlphaFoldDB" id="A0A7H9HNS0"/>
<name>A0A7H9HNS0_9SACH</name>
<keyword evidence="6 7" id="KW-0539">Nucleus</keyword>
<evidence type="ECO:0000313" key="9">
    <source>
        <dbReference type="EMBL" id="QLQ78943.1"/>
    </source>
</evidence>